<dbReference type="GO" id="GO:0015562">
    <property type="term" value="F:efflux transmembrane transporter activity"/>
    <property type="evidence" value="ECO:0007669"/>
    <property type="project" value="TreeGrafter"/>
</dbReference>
<dbReference type="Pfam" id="PF25954">
    <property type="entry name" value="Beta-barrel_RND_2"/>
    <property type="match status" value="1"/>
</dbReference>
<name>A0AA41YVR8_9HYPH</name>
<feature type="domain" description="YknX-like C-terminal permuted SH3-like" evidence="4">
    <location>
        <begin position="286"/>
        <end position="352"/>
    </location>
</feature>
<dbReference type="AlphaFoldDB" id="A0AA41YVR8"/>
<dbReference type="InterPro" id="IPR058637">
    <property type="entry name" value="YknX-like_C"/>
</dbReference>
<dbReference type="InterPro" id="IPR006143">
    <property type="entry name" value="RND_pump_MFP"/>
</dbReference>
<dbReference type="NCBIfam" id="TIGR01730">
    <property type="entry name" value="RND_mfp"/>
    <property type="match status" value="1"/>
</dbReference>
<dbReference type="SUPFAM" id="SSF111369">
    <property type="entry name" value="HlyD-like secretion proteins"/>
    <property type="match status" value="1"/>
</dbReference>
<dbReference type="PANTHER" id="PTHR30469">
    <property type="entry name" value="MULTIDRUG RESISTANCE PROTEIN MDTA"/>
    <property type="match status" value="1"/>
</dbReference>
<dbReference type="InterPro" id="IPR058792">
    <property type="entry name" value="Beta-barrel_RND_2"/>
</dbReference>
<evidence type="ECO:0000256" key="1">
    <source>
        <dbReference type="ARBA" id="ARBA00009477"/>
    </source>
</evidence>
<keyword evidence="6" id="KW-1185">Reference proteome</keyword>
<comment type="similarity">
    <text evidence="1">Belongs to the membrane fusion protein (MFP) (TC 8.A.1) family.</text>
</comment>
<gene>
    <name evidence="5" type="ORF">M8523_15735</name>
</gene>
<dbReference type="PROSITE" id="PS51257">
    <property type="entry name" value="PROKAR_LIPOPROTEIN"/>
    <property type="match status" value="1"/>
</dbReference>
<dbReference type="InterPro" id="IPR058624">
    <property type="entry name" value="MdtA-like_HH"/>
</dbReference>
<evidence type="ECO:0000259" key="2">
    <source>
        <dbReference type="Pfam" id="PF25876"/>
    </source>
</evidence>
<comment type="caution">
    <text evidence="5">The sequence shown here is derived from an EMBL/GenBank/DDBJ whole genome shotgun (WGS) entry which is preliminary data.</text>
</comment>
<dbReference type="RefSeq" id="WP_282585843.1">
    <property type="nucleotide sequence ID" value="NZ_JAMOIM010000010.1"/>
</dbReference>
<evidence type="ECO:0000259" key="3">
    <source>
        <dbReference type="Pfam" id="PF25954"/>
    </source>
</evidence>
<dbReference type="Pfam" id="PF25876">
    <property type="entry name" value="HH_MFP_RND"/>
    <property type="match status" value="1"/>
</dbReference>
<reference evidence="5" key="1">
    <citation type="submission" date="2022-05" db="EMBL/GenBank/DDBJ databases">
        <authorList>
            <person name="Pankratov T."/>
        </authorList>
    </citation>
    <scope>NUCLEOTIDE SEQUENCE</scope>
    <source>
        <strain evidence="5">BP6-180914</strain>
    </source>
</reference>
<evidence type="ECO:0000259" key="4">
    <source>
        <dbReference type="Pfam" id="PF25989"/>
    </source>
</evidence>
<dbReference type="Gene3D" id="2.40.420.20">
    <property type="match status" value="1"/>
</dbReference>
<feature type="domain" description="CusB-like beta-barrel" evidence="3">
    <location>
        <begin position="209"/>
        <end position="280"/>
    </location>
</feature>
<dbReference type="Gene3D" id="1.10.287.470">
    <property type="entry name" value="Helix hairpin bin"/>
    <property type="match status" value="1"/>
</dbReference>
<protein>
    <submittedName>
        <fullName evidence="5">Efflux RND transporter periplasmic adaptor subunit</fullName>
    </submittedName>
</protein>
<dbReference type="GO" id="GO:1990281">
    <property type="term" value="C:efflux pump complex"/>
    <property type="evidence" value="ECO:0007669"/>
    <property type="project" value="TreeGrafter"/>
</dbReference>
<accession>A0AA41YVR8</accession>
<dbReference type="Pfam" id="PF25989">
    <property type="entry name" value="YknX_C"/>
    <property type="match status" value="1"/>
</dbReference>
<sequence length="356" mass="37796">MIDMDLRAGSAIVLFAALSLAGCDKKQDLPPPIRPVLSLVVAPTIAPATRLTGSVEPRYQAQLGFQMTGRMISRDVNVGDRVSKGQQLATLDPTVPRLAVVSAQADFANARAVLANAAATFGRQQELIKTGSASQAQLDSATAARDSAQARVNQVTAALQKAQEQLGYTVLKSDYDGVVASWSAEVGQVVAQSQTAVTIARPDPRDAVFDVPDERVALFARDARFQVSLLVNPDIAGWATVREIAPQSDAATRTRRIRLTLDDPPESFRLGTTVQIAVSAGQKPRIELPAGAILEQDGKTSVWIAADGHAQLHSVTLGDRDPDRVTVTSGLETGDRVIVAGVHSLSEGQPIKLTEQ</sequence>
<evidence type="ECO:0000313" key="5">
    <source>
        <dbReference type="EMBL" id="MCW6509471.1"/>
    </source>
</evidence>
<evidence type="ECO:0000313" key="6">
    <source>
        <dbReference type="Proteomes" id="UP001165667"/>
    </source>
</evidence>
<dbReference type="Gene3D" id="2.40.30.170">
    <property type="match status" value="1"/>
</dbReference>
<proteinExistence type="inferred from homology"/>
<dbReference type="Gene3D" id="2.40.50.100">
    <property type="match status" value="1"/>
</dbReference>
<feature type="domain" description="Multidrug resistance protein MdtA-like alpha-helical hairpin" evidence="2">
    <location>
        <begin position="102"/>
        <end position="169"/>
    </location>
</feature>
<dbReference type="EMBL" id="JAMOIM010000010">
    <property type="protein sequence ID" value="MCW6509471.1"/>
    <property type="molecule type" value="Genomic_DNA"/>
</dbReference>
<dbReference type="Proteomes" id="UP001165667">
    <property type="component" value="Unassembled WGS sequence"/>
</dbReference>
<organism evidence="5 6">
    <name type="scientific">Lichenifustis flavocetrariae</name>
    <dbReference type="NCBI Taxonomy" id="2949735"/>
    <lineage>
        <taxon>Bacteria</taxon>
        <taxon>Pseudomonadati</taxon>
        <taxon>Pseudomonadota</taxon>
        <taxon>Alphaproteobacteria</taxon>
        <taxon>Hyphomicrobiales</taxon>
        <taxon>Lichenihabitantaceae</taxon>
        <taxon>Lichenifustis</taxon>
    </lineage>
</organism>
<dbReference type="PANTHER" id="PTHR30469:SF15">
    <property type="entry name" value="HLYD FAMILY OF SECRETION PROTEINS"/>
    <property type="match status" value="1"/>
</dbReference>